<evidence type="ECO:0000313" key="2">
    <source>
        <dbReference type="Proteomes" id="UP000321234"/>
    </source>
</evidence>
<comment type="caution">
    <text evidence="1">The sequence shown here is derived from an EMBL/GenBank/DDBJ whole genome shotgun (WGS) entry which is preliminary data.</text>
</comment>
<accession>A0A5C8ZK06</accession>
<dbReference type="RefSeq" id="WP_147925590.1">
    <property type="nucleotide sequence ID" value="NZ_VKAC01000003.1"/>
</dbReference>
<dbReference type="Proteomes" id="UP000321234">
    <property type="component" value="Unassembled WGS sequence"/>
</dbReference>
<name>A0A5C8ZK06_9ACTN</name>
<sequence>MIAAPRPTPGPLPGDLYLDPAVPDCERVTISRNGWSAQASHVWTGVGWTRLAPGVVHDVPAHPEVTLPSARPAPVVDPLSAEGLDRWRHRRAALEQAKEDAQTAAAAHGVADAS</sequence>
<dbReference type="EMBL" id="VKAC01000003">
    <property type="protein sequence ID" value="TXR57170.1"/>
    <property type="molecule type" value="Genomic_DNA"/>
</dbReference>
<protein>
    <submittedName>
        <fullName evidence="1">Uncharacterized protein</fullName>
    </submittedName>
</protein>
<organism evidence="1 2">
    <name type="scientific">Quadrisphaera setariae</name>
    <dbReference type="NCBI Taxonomy" id="2593304"/>
    <lineage>
        <taxon>Bacteria</taxon>
        <taxon>Bacillati</taxon>
        <taxon>Actinomycetota</taxon>
        <taxon>Actinomycetes</taxon>
        <taxon>Kineosporiales</taxon>
        <taxon>Kineosporiaceae</taxon>
        <taxon>Quadrisphaera</taxon>
    </lineage>
</organism>
<keyword evidence="2" id="KW-1185">Reference proteome</keyword>
<gene>
    <name evidence="1" type="ORF">FMM08_06870</name>
</gene>
<reference evidence="1 2" key="1">
    <citation type="submission" date="2019-07" db="EMBL/GenBank/DDBJ databases">
        <title>Quadrisphaera sp. strain DD2A genome sequencing and assembly.</title>
        <authorList>
            <person name="Kim I."/>
        </authorList>
    </citation>
    <scope>NUCLEOTIDE SEQUENCE [LARGE SCALE GENOMIC DNA]</scope>
    <source>
        <strain evidence="1 2">DD2A</strain>
    </source>
</reference>
<dbReference type="AlphaFoldDB" id="A0A5C8ZK06"/>
<evidence type="ECO:0000313" key="1">
    <source>
        <dbReference type="EMBL" id="TXR57170.1"/>
    </source>
</evidence>
<proteinExistence type="predicted"/>
<dbReference type="OrthoDB" id="5193928at2"/>